<name>A0A2C9UGF5_MANES</name>
<reference evidence="1" key="1">
    <citation type="submission" date="2016-02" db="EMBL/GenBank/DDBJ databases">
        <title>WGS assembly of Manihot esculenta.</title>
        <authorList>
            <person name="Bredeson J.V."/>
            <person name="Prochnik S.E."/>
            <person name="Lyons J.B."/>
            <person name="Schmutz J."/>
            <person name="Grimwood J."/>
            <person name="Vrebalov J."/>
            <person name="Bart R.S."/>
            <person name="Amuge T."/>
            <person name="Ferguson M.E."/>
            <person name="Green R."/>
            <person name="Putnam N."/>
            <person name="Stites J."/>
            <person name="Rounsley S."/>
            <person name="Rokhsar D.S."/>
        </authorList>
    </citation>
    <scope>NUCLEOTIDE SEQUENCE [LARGE SCALE GENOMIC DNA]</scope>
    <source>
        <tissue evidence="1">Leaf</tissue>
    </source>
</reference>
<dbReference type="EMBL" id="CM004401">
    <property type="protein sequence ID" value="OAY29582.1"/>
    <property type="molecule type" value="Genomic_DNA"/>
</dbReference>
<gene>
    <name evidence="1" type="ORF">MANES_15G156100</name>
</gene>
<accession>A0A2C9UGF5</accession>
<dbReference type="AlphaFoldDB" id="A0A2C9UGF5"/>
<protein>
    <submittedName>
        <fullName evidence="1">Uncharacterized protein</fullName>
    </submittedName>
</protein>
<proteinExistence type="predicted"/>
<organism evidence="1">
    <name type="scientific">Manihot esculenta</name>
    <name type="common">Cassava</name>
    <name type="synonym">Jatropha manihot</name>
    <dbReference type="NCBI Taxonomy" id="3983"/>
    <lineage>
        <taxon>Eukaryota</taxon>
        <taxon>Viridiplantae</taxon>
        <taxon>Streptophyta</taxon>
        <taxon>Embryophyta</taxon>
        <taxon>Tracheophyta</taxon>
        <taxon>Spermatophyta</taxon>
        <taxon>Magnoliopsida</taxon>
        <taxon>eudicotyledons</taxon>
        <taxon>Gunneridae</taxon>
        <taxon>Pentapetalae</taxon>
        <taxon>rosids</taxon>
        <taxon>fabids</taxon>
        <taxon>Malpighiales</taxon>
        <taxon>Euphorbiaceae</taxon>
        <taxon>Crotonoideae</taxon>
        <taxon>Manihoteae</taxon>
        <taxon>Manihot</taxon>
    </lineage>
</organism>
<evidence type="ECO:0000313" key="1">
    <source>
        <dbReference type="EMBL" id="OAY29582.1"/>
    </source>
</evidence>
<sequence>MSSLILTGSFSHLKLLIRYSYLTILFEHDMSQFSGPEGCWTSISLEFVIHCNDSDPEEK</sequence>